<keyword evidence="2" id="KW-1185">Reference proteome</keyword>
<gene>
    <name evidence="1" type="ORF">KIPB_016679</name>
</gene>
<feature type="non-terminal residue" evidence="1">
    <location>
        <position position="67"/>
    </location>
</feature>
<comment type="caution">
    <text evidence="1">The sequence shown here is derived from an EMBL/GenBank/DDBJ whole genome shotgun (WGS) entry which is preliminary data.</text>
</comment>
<protein>
    <submittedName>
        <fullName evidence="1">Uncharacterized protein</fullName>
    </submittedName>
</protein>
<sequence>LDASYIVDRTGFVPTVIEALALLPNLLKLDLISYRPGDDHRDLGNKCLADDGATAVAQALHLVPRLE</sequence>
<accession>A0A391NVU1</accession>
<dbReference type="Proteomes" id="UP000265618">
    <property type="component" value="Unassembled WGS sequence"/>
</dbReference>
<reference evidence="1 2" key="1">
    <citation type="journal article" date="2018" name="PLoS ONE">
        <title>The draft genome of Kipferlia bialata reveals reductive genome evolution in fornicate parasites.</title>
        <authorList>
            <person name="Tanifuji G."/>
            <person name="Takabayashi S."/>
            <person name="Kume K."/>
            <person name="Takagi M."/>
            <person name="Nakayama T."/>
            <person name="Kamikawa R."/>
            <person name="Inagaki Y."/>
            <person name="Hashimoto T."/>
        </authorList>
    </citation>
    <scope>NUCLEOTIDE SEQUENCE [LARGE SCALE GENOMIC DNA]</scope>
    <source>
        <strain evidence="1">NY0173</strain>
    </source>
</reference>
<evidence type="ECO:0000313" key="2">
    <source>
        <dbReference type="Proteomes" id="UP000265618"/>
    </source>
</evidence>
<evidence type="ECO:0000313" key="1">
    <source>
        <dbReference type="EMBL" id="GCA65254.1"/>
    </source>
</evidence>
<proteinExistence type="predicted"/>
<feature type="non-terminal residue" evidence="1">
    <location>
        <position position="1"/>
    </location>
</feature>
<dbReference type="AlphaFoldDB" id="A0A391NVU1"/>
<name>A0A391NVU1_9EUKA</name>
<organism evidence="1 2">
    <name type="scientific">Kipferlia bialata</name>
    <dbReference type="NCBI Taxonomy" id="797122"/>
    <lineage>
        <taxon>Eukaryota</taxon>
        <taxon>Metamonada</taxon>
        <taxon>Carpediemonas-like organisms</taxon>
        <taxon>Kipferlia</taxon>
    </lineage>
</organism>
<dbReference type="EMBL" id="BDIP01010415">
    <property type="protein sequence ID" value="GCA65254.1"/>
    <property type="molecule type" value="Genomic_DNA"/>
</dbReference>